<protein>
    <submittedName>
        <fullName evidence="2">Uncharacterized protein</fullName>
    </submittedName>
</protein>
<feature type="compositionally biased region" description="Basic residues" evidence="1">
    <location>
        <begin position="17"/>
        <end position="36"/>
    </location>
</feature>
<evidence type="ECO:0000256" key="1">
    <source>
        <dbReference type="SAM" id="MobiDB-lite"/>
    </source>
</evidence>
<feature type="non-terminal residue" evidence="2">
    <location>
        <position position="1"/>
    </location>
</feature>
<evidence type="ECO:0000313" key="2">
    <source>
        <dbReference type="EMBL" id="JAP51154.1"/>
    </source>
</evidence>
<feature type="region of interest" description="Disordered" evidence="1">
    <location>
        <begin position="156"/>
        <end position="177"/>
    </location>
</feature>
<organism evidence="2">
    <name type="scientific">Schistocephalus solidus</name>
    <name type="common">Tapeworm</name>
    <dbReference type="NCBI Taxonomy" id="70667"/>
    <lineage>
        <taxon>Eukaryota</taxon>
        <taxon>Metazoa</taxon>
        <taxon>Spiralia</taxon>
        <taxon>Lophotrochozoa</taxon>
        <taxon>Platyhelminthes</taxon>
        <taxon>Cestoda</taxon>
        <taxon>Eucestoda</taxon>
        <taxon>Diphyllobothriidea</taxon>
        <taxon>Diphyllobothriidae</taxon>
        <taxon>Schistocephalus</taxon>
    </lineage>
</organism>
<dbReference type="AlphaFoldDB" id="A0A0X3PH79"/>
<feature type="region of interest" description="Disordered" evidence="1">
    <location>
        <begin position="1"/>
        <end position="40"/>
    </location>
</feature>
<proteinExistence type="predicted"/>
<reference evidence="2" key="1">
    <citation type="submission" date="2016-01" db="EMBL/GenBank/DDBJ databases">
        <title>Reference transcriptome for the parasite Schistocephalus solidus: insights into the molecular evolution of parasitism.</title>
        <authorList>
            <person name="Hebert F.O."/>
            <person name="Grambauer S."/>
            <person name="Barber I."/>
            <person name="Landry C.R."/>
            <person name="Aubin-Horth N."/>
        </authorList>
    </citation>
    <scope>NUCLEOTIDE SEQUENCE</scope>
</reference>
<gene>
    <name evidence="2" type="ORF">TR88472</name>
</gene>
<dbReference type="EMBL" id="GEEE01012071">
    <property type="protein sequence ID" value="JAP51154.1"/>
    <property type="molecule type" value="Transcribed_RNA"/>
</dbReference>
<feature type="compositionally biased region" description="Polar residues" evidence="1">
    <location>
        <begin position="156"/>
        <end position="166"/>
    </location>
</feature>
<name>A0A0X3PH79_SCHSO</name>
<sequence>VAFSQMHPDGQHQTVGHQRKNCDRRKTRRQGRRQQKSTRLDITAEDRITEVRRLKEIVPSLQDRSCLDEVTIIEETISFITRLEAAVLRKYFPQDLHRPDQSRPQLHPLLKHLLPKRPTLTPASLLPPYEEETAAEQPSTLPVLPHFSRGWCRTGASWSTDSTPCHTSDDDNDLTNI</sequence>
<accession>A0A0X3PH79</accession>